<reference evidence="1 2" key="1">
    <citation type="journal article" date="2021" name="Chemosphere">
        <title>Bioballs carrying a syntrophic Rhodococcus and Mycolicibacterium consortium for simultaneous sorption and biodegradation of fuel oil in contaminated freshwater.</title>
        <authorList>
            <person name="Naloka K."/>
            <person name="Polrit D."/>
            <person name="Muangchinda C."/>
            <person name="Thoetkiattikul H."/>
            <person name="Pinyakong O."/>
        </authorList>
    </citation>
    <scope>NUCLEOTIDE SEQUENCE [LARGE SCALE GENOMIC DNA]</scope>
    <source>
        <strain evidence="1 2">J101</strain>
    </source>
</reference>
<sequence length="543" mass="57239">MQVGTAMVRRALGGVVTGSEPGGRRRSEPVRASGPEETDVAAAAEAGGGDTPSMPSTGRQTLWNYLIFALSKSSTLLMTIVVARILTPTEFGVFALAVLVVNLFDYVKDLGVASALVQNRRDWRVLAPTGLTLSVLFGLLASGLLAAFAGVAANILGEPELTNLIRVLAIGLAISALSVVPSAWLRRSMNFSARLMPEFVGALTKTGLTIGLAAAGFGVWSLAYGQLAASIVMTILYWWVAHVRFGLSLDGPVARELIRFGLPVTAVTLLAYAIYNVDYLAVGERLGATELGLYTLAYRIPELVVLSLCVVVSEVLFSALSGLQHDRAALTAHYLQALTVVAALTIPIGLGLAVAAQPVVATMYGSQYAESAPILSVLAVFTVVYSASFHAGDVFKAIGRPGILTAINAGKLAVLIGPIWWAAGHSALMVAWALLAVEVLHFLVRMSVLRWLTGTGWGAVAGALWRPAAAALPMGLVLLALARVIDRLADPLELLLLVVVGVVVYVLLLRFTAPQLVKTAYGAVRRRLSRSAGTSENRVKEGP</sequence>
<organism evidence="1 2">
    <name type="scientific">Mycolicibacterium parafortuitum</name>
    <name type="common">Mycobacterium parafortuitum</name>
    <dbReference type="NCBI Taxonomy" id="39692"/>
    <lineage>
        <taxon>Bacteria</taxon>
        <taxon>Bacillati</taxon>
        <taxon>Actinomycetota</taxon>
        <taxon>Actinomycetes</taxon>
        <taxon>Mycobacteriales</taxon>
        <taxon>Mycobacteriaceae</taxon>
        <taxon>Mycolicibacterium</taxon>
    </lineage>
</organism>
<evidence type="ECO:0000313" key="2">
    <source>
        <dbReference type="Proteomes" id="UP001289645"/>
    </source>
</evidence>
<keyword evidence="2" id="KW-1185">Reference proteome</keyword>
<comment type="caution">
    <text evidence="1">The sequence shown here is derived from an EMBL/GenBank/DDBJ whole genome shotgun (WGS) entry which is preliminary data.</text>
</comment>
<gene>
    <name evidence="1" type="ORF">OHX15_17115</name>
</gene>
<protein>
    <submittedName>
        <fullName evidence="1">Lipopolysaccharide biosynthesis protein</fullName>
    </submittedName>
</protein>
<accession>A0ACC6MKH8</accession>
<evidence type="ECO:0000313" key="1">
    <source>
        <dbReference type="EMBL" id="MDZ5087111.1"/>
    </source>
</evidence>
<proteinExistence type="predicted"/>
<dbReference type="Proteomes" id="UP001289645">
    <property type="component" value="Unassembled WGS sequence"/>
</dbReference>
<dbReference type="EMBL" id="JAOXLN010000017">
    <property type="protein sequence ID" value="MDZ5087111.1"/>
    <property type="molecule type" value="Genomic_DNA"/>
</dbReference>
<name>A0ACC6MKH8_MYCPF</name>